<dbReference type="Gene3D" id="3.40.50.2000">
    <property type="entry name" value="Glycogen Phosphorylase B"/>
    <property type="match status" value="1"/>
</dbReference>
<accession>A9KIN1</accession>
<sequence length="391" mass="45126">MEALIREGKRTLLSLIHSVQARVDAYRVNALLENYDPSVVENNPPKQVKTICFLLTRMVRFVGGQTSVLRLGTELSKQGYHVYYAVYKPQSKEEMEYVAKCNLPGVQGTFLTAASFRKFNEKKCPDVVVATGWDTVSHVKKLGSYKMYYVQDYEPYFYTFGEMFLMAKKTYEQGLHMVSFGAWNKQMIEHECKPVSPIDVVDFPYERAEYPLKERDFDIYPDKKEIVIAVYLKYYGKRLPCVVQYMIEKVSKMLKEDGVKLTAKYYGEAKTFKVQGGENIGMLNKQELRALYEEADFGLVASMTNICTVPYEMLATGLPLIEFSEGTFEYFFPKNSATLVEMSADDLYHKLKSVISKPEVLREQQKNAQEYLNTLSWEKTGKQFGEILERL</sequence>
<organism evidence="1 2">
    <name type="scientific">Lachnoclostridium phytofermentans (strain ATCC 700394 / DSM 18823 / ISDg)</name>
    <name type="common">Clostridium phytofermentans</name>
    <dbReference type="NCBI Taxonomy" id="357809"/>
    <lineage>
        <taxon>Bacteria</taxon>
        <taxon>Bacillati</taxon>
        <taxon>Bacillota</taxon>
        <taxon>Clostridia</taxon>
        <taxon>Lachnospirales</taxon>
        <taxon>Lachnospiraceae</taxon>
    </lineage>
</organism>
<dbReference type="SUPFAM" id="SSF53756">
    <property type="entry name" value="UDP-Glycosyltransferase/glycogen phosphorylase"/>
    <property type="match status" value="1"/>
</dbReference>
<protein>
    <submittedName>
        <fullName evidence="1">Glycosyltransferase</fullName>
    </submittedName>
</protein>
<proteinExistence type="predicted"/>
<dbReference type="Gene3D" id="3.40.50.11090">
    <property type="match status" value="1"/>
</dbReference>
<dbReference type="eggNOG" id="COG0438">
    <property type="taxonomic scope" value="Bacteria"/>
</dbReference>
<reference evidence="2" key="1">
    <citation type="submission" date="2007-11" db="EMBL/GenBank/DDBJ databases">
        <title>Complete genome sequence of Clostridium phytofermentans ISDg.</title>
        <authorList>
            <person name="Leschine S.B."/>
            <person name="Warnick T.A."/>
            <person name="Blanchard J.L."/>
            <person name="Schnell D.J."/>
            <person name="Petit E.L."/>
            <person name="LaTouf W.G."/>
            <person name="Copeland A."/>
            <person name="Lucas S."/>
            <person name="Lapidus A."/>
            <person name="Barry K."/>
            <person name="Glavina del Rio T."/>
            <person name="Dalin E."/>
            <person name="Tice H."/>
            <person name="Pitluck S."/>
            <person name="Kiss H."/>
            <person name="Brettin T."/>
            <person name="Bruce D."/>
            <person name="Detter J.C."/>
            <person name="Han C."/>
            <person name="Kuske C."/>
            <person name="Schmutz J."/>
            <person name="Larimer F."/>
            <person name="Land M."/>
            <person name="Hauser L."/>
            <person name="Kyrpides N."/>
            <person name="Kim E.A."/>
            <person name="Richardson P."/>
        </authorList>
    </citation>
    <scope>NUCLEOTIDE SEQUENCE [LARGE SCALE GENOMIC DNA]</scope>
    <source>
        <strain evidence="2">ATCC 700394 / DSM 18823 / ISDg</strain>
    </source>
</reference>
<dbReference type="Proteomes" id="UP000000370">
    <property type="component" value="Chromosome"/>
</dbReference>
<dbReference type="HOGENOM" id="CLU_060931_0_0_9"/>
<dbReference type="KEGG" id="cpy:Cphy_3545"/>
<gene>
    <name evidence="1" type="ordered locus">Cphy_3545</name>
</gene>
<keyword evidence="1" id="KW-0808">Transferase</keyword>
<dbReference type="STRING" id="357809.Cphy_3545"/>
<evidence type="ECO:0000313" key="1">
    <source>
        <dbReference type="EMBL" id="ABX43894.1"/>
    </source>
</evidence>
<dbReference type="CAZy" id="GT4">
    <property type="family name" value="Glycosyltransferase Family 4"/>
</dbReference>
<dbReference type="AlphaFoldDB" id="A9KIN1"/>
<dbReference type="RefSeq" id="WP_012201542.1">
    <property type="nucleotide sequence ID" value="NC_010001.1"/>
</dbReference>
<name>A9KIN1_LACP7</name>
<evidence type="ECO:0000313" key="2">
    <source>
        <dbReference type="Proteomes" id="UP000000370"/>
    </source>
</evidence>
<dbReference type="EMBL" id="CP000885">
    <property type="protein sequence ID" value="ABX43894.1"/>
    <property type="molecule type" value="Genomic_DNA"/>
</dbReference>
<dbReference type="GO" id="GO:0016740">
    <property type="term" value="F:transferase activity"/>
    <property type="evidence" value="ECO:0007669"/>
    <property type="project" value="UniProtKB-KW"/>
</dbReference>
<keyword evidence="2" id="KW-1185">Reference proteome</keyword>